<organism evidence="4 5">
    <name type="scientific">Urochloa decumbens</name>
    <dbReference type="NCBI Taxonomy" id="240449"/>
    <lineage>
        <taxon>Eukaryota</taxon>
        <taxon>Viridiplantae</taxon>
        <taxon>Streptophyta</taxon>
        <taxon>Embryophyta</taxon>
        <taxon>Tracheophyta</taxon>
        <taxon>Spermatophyta</taxon>
        <taxon>Magnoliopsida</taxon>
        <taxon>Liliopsida</taxon>
        <taxon>Poales</taxon>
        <taxon>Poaceae</taxon>
        <taxon>PACMAD clade</taxon>
        <taxon>Panicoideae</taxon>
        <taxon>Panicodae</taxon>
        <taxon>Paniceae</taxon>
        <taxon>Melinidinae</taxon>
        <taxon>Urochloa</taxon>
    </lineage>
</organism>
<feature type="domain" description="PGG" evidence="3">
    <location>
        <begin position="88"/>
        <end position="212"/>
    </location>
</feature>
<dbReference type="AlphaFoldDB" id="A0ABC8WIX8"/>
<keyword evidence="5" id="KW-1185">Reference proteome</keyword>
<dbReference type="Pfam" id="PF13962">
    <property type="entry name" value="PGG"/>
    <property type="match status" value="1"/>
</dbReference>
<evidence type="ECO:0000256" key="1">
    <source>
        <dbReference type="SAM" id="MobiDB-lite"/>
    </source>
</evidence>
<gene>
    <name evidence="4" type="ORF">URODEC1_LOCUS14189</name>
</gene>
<evidence type="ECO:0000256" key="2">
    <source>
        <dbReference type="SAM" id="Phobius"/>
    </source>
</evidence>
<evidence type="ECO:0000313" key="5">
    <source>
        <dbReference type="Proteomes" id="UP001497457"/>
    </source>
</evidence>
<dbReference type="EMBL" id="OZ075122">
    <property type="protein sequence ID" value="CAL4910154.1"/>
    <property type="molecule type" value="Genomic_DNA"/>
</dbReference>
<keyword evidence="2" id="KW-1133">Transmembrane helix</keyword>
<proteinExistence type="predicted"/>
<name>A0ABC8WIX8_9POAL</name>
<protein>
    <recommendedName>
        <fullName evidence="3">PGG domain-containing protein</fullName>
    </recommendedName>
</protein>
<sequence length="265" mass="28811">MSLEQQEHRAVGVLPIAGADGSWNSINPEEVQNMRLLIDVGGRTIEIPLKGSIVLQQQGSSPAPEAGGAQEAAAAGAAAAAQDADDREHLNNMRGWLMTVATLFVGMAFQGAIHPPIWMPSPKDWSDLVFRGHAFSKHVFSNSTERSEVLLARRASAFLFFNTVTFAVALTLVVVLLLMNKQSAPRRTLGLVTKMTVLLTACVAVNFGFGVSVDRRLMWLVFGTMAAYGLGATLYVRSEYMSHQIIFTSVRERLGILLRRISGRG</sequence>
<feature type="transmembrane region" description="Helical" evidence="2">
    <location>
        <begin position="217"/>
        <end position="236"/>
    </location>
</feature>
<evidence type="ECO:0000313" key="4">
    <source>
        <dbReference type="EMBL" id="CAL4910154.1"/>
    </source>
</evidence>
<feature type="transmembrane region" description="Helical" evidence="2">
    <location>
        <begin position="95"/>
        <end position="113"/>
    </location>
</feature>
<keyword evidence="2" id="KW-0812">Transmembrane</keyword>
<evidence type="ECO:0000259" key="3">
    <source>
        <dbReference type="Pfam" id="PF13962"/>
    </source>
</evidence>
<feature type="transmembrane region" description="Helical" evidence="2">
    <location>
        <begin position="191"/>
        <end position="211"/>
    </location>
</feature>
<reference evidence="5" key="1">
    <citation type="submission" date="2024-06" db="EMBL/GenBank/DDBJ databases">
        <authorList>
            <person name="Ryan C."/>
        </authorList>
    </citation>
    <scope>NUCLEOTIDE SEQUENCE [LARGE SCALE GENOMIC DNA]</scope>
</reference>
<reference evidence="4 5" key="2">
    <citation type="submission" date="2024-10" db="EMBL/GenBank/DDBJ databases">
        <authorList>
            <person name="Ryan C."/>
        </authorList>
    </citation>
    <scope>NUCLEOTIDE SEQUENCE [LARGE SCALE GENOMIC DNA]</scope>
</reference>
<feature type="transmembrane region" description="Helical" evidence="2">
    <location>
        <begin position="157"/>
        <end position="179"/>
    </location>
</feature>
<dbReference type="InterPro" id="IPR026961">
    <property type="entry name" value="PGG_dom"/>
</dbReference>
<accession>A0ABC8WIX8</accession>
<keyword evidence="2" id="KW-0472">Membrane</keyword>
<feature type="region of interest" description="Disordered" evidence="1">
    <location>
        <begin position="58"/>
        <end position="80"/>
    </location>
</feature>
<dbReference type="Proteomes" id="UP001497457">
    <property type="component" value="Chromosome 12b"/>
</dbReference>
<feature type="compositionally biased region" description="Low complexity" evidence="1">
    <location>
        <begin position="62"/>
        <end position="80"/>
    </location>
</feature>